<gene>
    <name evidence="1" type="ORF">EWM64_g2219</name>
</gene>
<protein>
    <submittedName>
        <fullName evidence="1">Uncharacterized protein</fullName>
    </submittedName>
</protein>
<accession>A0A4Z0A617</accession>
<feature type="non-terminal residue" evidence="1">
    <location>
        <position position="387"/>
    </location>
</feature>
<organism evidence="1 2">
    <name type="scientific">Hericium alpestre</name>
    <dbReference type="NCBI Taxonomy" id="135208"/>
    <lineage>
        <taxon>Eukaryota</taxon>
        <taxon>Fungi</taxon>
        <taxon>Dikarya</taxon>
        <taxon>Basidiomycota</taxon>
        <taxon>Agaricomycotina</taxon>
        <taxon>Agaricomycetes</taxon>
        <taxon>Russulales</taxon>
        <taxon>Hericiaceae</taxon>
        <taxon>Hericium</taxon>
    </lineage>
</organism>
<proteinExistence type="predicted"/>
<dbReference type="EMBL" id="SFCI01000173">
    <property type="protein sequence ID" value="TFY81793.1"/>
    <property type="molecule type" value="Genomic_DNA"/>
</dbReference>
<dbReference type="STRING" id="135208.A0A4Z0A617"/>
<sequence>MKAPLIRAPSICEYGQQQLRNLKIAIKNIPTSTLPEAADNDIIATFASKPQTLSADDTWEILDPMLNRLVGYGATVEEVATRLRSGERGLIALHHYIEHCVVGNGVSGVLLEGKIEVLMAAIRAVSGVGDESDQTMHNNKTYQEAESYTGHVEQQLGDHQGDWASDDEIVFVKTVPPPTKCEGLVLAFPPGQTATASYPFMLHDKRGLPWNFNWQNGTMTLRALSCSGQAVVKQQCTACSNLEQNTLLVNIREQIAHGIHENAPFAYYGCSALVNLLHRKNTIIDHLCLHHLNDARKLVGQNTSLDQHKQMLLALASEKIPRIDRVLRAGFNRNLGMSNMLDLVKRAAEGTYHPKSFDEKDDLQALLILRLGGGRVANIAHRMFGTP</sequence>
<dbReference type="OrthoDB" id="3235983at2759"/>
<name>A0A4Z0A617_9AGAM</name>
<dbReference type="Proteomes" id="UP000298061">
    <property type="component" value="Unassembled WGS sequence"/>
</dbReference>
<evidence type="ECO:0000313" key="2">
    <source>
        <dbReference type="Proteomes" id="UP000298061"/>
    </source>
</evidence>
<evidence type="ECO:0000313" key="1">
    <source>
        <dbReference type="EMBL" id="TFY81793.1"/>
    </source>
</evidence>
<reference evidence="1 2" key="1">
    <citation type="submission" date="2019-02" db="EMBL/GenBank/DDBJ databases">
        <title>Genome sequencing of the rare red list fungi Hericium alpestre (H. flagellum).</title>
        <authorList>
            <person name="Buettner E."/>
            <person name="Kellner H."/>
        </authorList>
    </citation>
    <scope>NUCLEOTIDE SEQUENCE [LARGE SCALE GENOMIC DNA]</scope>
    <source>
        <strain evidence="1 2">DSM 108284</strain>
    </source>
</reference>
<comment type="caution">
    <text evidence="1">The sequence shown here is derived from an EMBL/GenBank/DDBJ whole genome shotgun (WGS) entry which is preliminary data.</text>
</comment>
<dbReference type="AlphaFoldDB" id="A0A4Z0A617"/>
<keyword evidence="2" id="KW-1185">Reference proteome</keyword>